<keyword evidence="3" id="KW-0732">Signal</keyword>
<evidence type="ECO:0000256" key="4">
    <source>
        <dbReference type="ARBA" id="ARBA00022989"/>
    </source>
</evidence>
<dbReference type="PANTHER" id="PTHR24269:SF16">
    <property type="entry name" value="PROTEIN SLG1"/>
    <property type="match status" value="1"/>
</dbReference>
<dbReference type="Proteomes" id="UP000215902">
    <property type="component" value="Unassembled WGS sequence"/>
</dbReference>
<feature type="domain" description="WSC" evidence="7">
    <location>
        <begin position="1"/>
        <end position="90"/>
    </location>
</feature>
<dbReference type="SUPFAM" id="SSF57414">
    <property type="entry name" value="Hairpin loop containing domain-like"/>
    <property type="match status" value="1"/>
</dbReference>
<dbReference type="InterPro" id="IPR002889">
    <property type="entry name" value="WSC_carb-bd"/>
</dbReference>
<dbReference type="EMBL" id="NIVC01000025">
    <property type="protein sequence ID" value="PAA93518.1"/>
    <property type="molecule type" value="Genomic_DNA"/>
</dbReference>
<evidence type="ECO:0000256" key="1">
    <source>
        <dbReference type="ARBA" id="ARBA00004167"/>
    </source>
</evidence>
<dbReference type="Pfam" id="PF00024">
    <property type="entry name" value="PAN_1"/>
    <property type="match status" value="1"/>
</dbReference>
<evidence type="ECO:0000313" key="8">
    <source>
        <dbReference type="EMBL" id="PAA93518.1"/>
    </source>
</evidence>
<evidence type="ECO:0000256" key="3">
    <source>
        <dbReference type="ARBA" id="ARBA00022729"/>
    </source>
</evidence>
<evidence type="ECO:0000256" key="2">
    <source>
        <dbReference type="ARBA" id="ARBA00022692"/>
    </source>
</evidence>
<protein>
    <recommendedName>
        <fullName evidence="7">WSC domain-containing protein</fullName>
    </recommendedName>
</protein>
<dbReference type="STRING" id="282301.A0A267H5F1"/>
<gene>
    <name evidence="8" type="ORF">BOX15_Mlig027391g1</name>
</gene>
<comment type="subcellular location">
    <subcellularLocation>
        <location evidence="1">Membrane</location>
        <topology evidence="1">Single-pass membrane protein</topology>
    </subcellularLocation>
</comment>
<evidence type="ECO:0000259" key="7">
    <source>
        <dbReference type="PROSITE" id="PS51212"/>
    </source>
</evidence>
<keyword evidence="9" id="KW-1185">Reference proteome</keyword>
<dbReference type="PROSITE" id="PS51212">
    <property type="entry name" value="WSC"/>
    <property type="match status" value="1"/>
</dbReference>
<dbReference type="InterPro" id="IPR051836">
    <property type="entry name" value="Kremen_rcpt"/>
</dbReference>
<dbReference type="GO" id="GO:0005886">
    <property type="term" value="C:plasma membrane"/>
    <property type="evidence" value="ECO:0007669"/>
    <property type="project" value="TreeGrafter"/>
</dbReference>
<accession>A0A267H5F1</accession>
<organism evidence="8 9">
    <name type="scientific">Macrostomum lignano</name>
    <dbReference type="NCBI Taxonomy" id="282301"/>
    <lineage>
        <taxon>Eukaryota</taxon>
        <taxon>Metazoa</taxon>
        <taxon>Spiralia</taxon>
        <taxon>Lophotrochozoa</taxon>
        <taxon>Platyhelminthes</taxon>
        <taxon>Rhabditophora</taxon>
        <taxon>Macrostomorpha</taxon>
        <taxon>Macrostomida</taxon>
        <taxon>Macrostomidae</taxon>
        <taxon>Macrostomum</taxon>
    </lineage>
</organism>
<name>A0A267H5F1_9PLAT</name>
<dbReference type="AlphaFoldDB" id="A0A267H5F1"/>
<dbReference type="InterPro" id="IPR003609">
    <property type="entry name" value="Pan_app"/>
</dbReference>
<evidence type="ECO:0000256" key="5">
    <source>
        <dbReference type="ARBA" id="ARBA00023136"/>
    </source>
</evidence>
<evidence type="ECO:0000313" key="9">
    <source>
        <dbReference type="Proteomes" id="UP000215902"/>
    </source>
</evidence>
<keyword evidence="5" id="KW-0472">Membrane</keyword>
<evidence type="ECO:0000256" key="6">
    <source>
        <dbReference type="ARBA" id="ARBA00023180"/>
    </source>
</evidence>
<sequence length="177" mass="19248">MDLRLHILQVSPDSVGSWVHDDAMTLIMCSKICSLGGFAYFGVQAAAFCFCGWSYGWQGSAPESDCFQTCTGDSSTICGGQNRNSVYAMHYGNNNCKTFRLEASRPQLKVDAATFTQATYSAVGATEATDCILKCNSAGRTCQAAIFNQQARLCHLLRFALMPQALNTTVGDFYVIE</sequence>
<keyword evidence="4" id="KW-1133">Transmembrane helix</keyword>
<keyword evidence="6" id="KW-0325">Glycoprotein</keyword>
<reference evidence="8 9" key="1">
    <citation type="submission" date="2017-06" db="EMBL/GenBank/DDBJ databases">
        <title>A platform for efficient transgenesis in Macrostomum lignano, a flatworm model organism for stem cell research.</title>
        <authorList>
            <person name="Berezikov E."/>
        </authorList>
    </citation>
    <scope>NUCLEOTIDE SEQUENCE [LARGE SCALE GENOMIC DNA]</scope>
    <source>
        <strain evidence="8">DV1</strain>
        <tissue evidence="8">Whole organism</tissue>
    </source>
</reference>
<dbReference type="PANTHER" id="PTHR24269">
    <property type="entry name" value="KREMEN PROTEIN"/>
    <property type="match status" value="1"/>
</dbReference>
<proteinExistence type="predicted"/>
<keyword evidence="2" id="KW-0812">Transmembrane</keyword>
<comment type="caution">
    <text evidence="8">The sequence shown here is derived from an EMBL/GenBank/DDBJ whole genome shotgun (WGS) entry which is preliminary data.</text>
</comment>
<dbReference type="Pfam" id="PF01822">
    <property type="entry name" value="WSC"/>
    <property type="match status" value="1"/>
</dbReference>